<dbReference type="GO" id="GO:0005975">
    <property type="term" value="P:carbohydrate metabolic process"/>
    <property type="evidence" value="ECO:0007669"/>
    <property type="project" value="UniProtKB-ARBA"/>
</dbReference>
<evidence type="ECO:0000313" key="2">
    <source>
        <dbReference type="EMBL" id="SDC40999.1"/>
    </source>
</evidence>
<dbReference type="Gene3D" id="2.60.40.10">
    <property type="entry name" value="Immunoglobulins"/>
    <property type="match status" value="1"/>
</dbReference>
<dbReference type="Proteomes" id="UP000198528">
    <property type="component" value="Unassembled WGS sequence"/>
</dbReference>
<evidence type="ECO:0000313" key="3">
    <source>
        <dbReference type="Proteomes" id="UP000198528"/>
    </source>
</evidence>
<feature type="domain" description="SpaA-like prealbumin fold" evidence="1">
    <location>
        <begin position="352"/>
        <end position="436"/>
    </location>
</feature>
<dbReference type="InterPro" id="IPR041033">
    <property type="entry name" value="SpaA_PFL_dom_1"/>
</dbReference>
<dbReference type="NCBIfam" id="TIGR04226">
    <property type="entry name" value="RrgB_K2N_iso_D2"/>
    <property type="match status" value="1"/>
</dbReference>
<name>A0A1G6LCI3_9ACTN</name>
<dbReference type="Gene3D" id="2.60.40.740">
    <property type="match status" value="1"/>
</dbReference>
<dbReference type="STRING" id="604330.SAMN04489857_1268"/>
<dbReference type="InterPro" id="IPR013783">
    <property type="entry name" value="Ig-like_fold"/>
</dbReference>
<dbReference type="AlphaFoldDB" id="A0A1G6LCI3"/>
<reference evidence="3" key="1">
    <citation type="submission" date="2016-10" db="EMBL/GenBank/DDBJ databases">
        <authorList>
            <person name="Varghese N."/>
            <person name="Submissions S."/>
        </authorList>
    </citation>
    <scope>NUCLEOTIDE SEQUENCE [LARGE SCALE GENOMIC DNA]</scope>
    <source>
        <strain evidence="3">DSM 22619</strain>
    </source>
</reference>
<accession>A0A1G6LCI3</accession>
<organism evidence="2 3">
    <name type="scientific">Parafannyhessea umbonata</name>
    <dbReference type="NCBI Taxonomy" id="604330"/>
    <lineage>
        <taxon>Bacteria</taxon>
        <taxon>Bacillati</taxon>
        <taxon>Actinomycetota</taxon>
        <taxon>Coriobacteriia</taxon>
        <taxon>Coriobacteriales</taxon>
        <taxon>Atopobiaceae</taxon>
        <taxon>Parafannyhessea</taxon>
    </lineage>
</organism>
<sequence length="539" mass="56353">MRVGDVLESGMGPMGKRQARGVPARICVVLAAAMTVLVLLAGHALAAEQAGQGGTVTVVAAGKARVYEAYRIFSAHVGKGGKVSGASWDDCMGPAFYQGLGTFSSAQDALVAVVRGARGDDAAVYLQSLADLAENDGESKPVKSVRSGRATHLGEGVWLLVCKESQPILLALGGDDVVVNEKGVRPSVKKEILVRGADGTGLRAKETSASSGDVVRFVLTGTLPSDYGAYRAYRYAFEDRASAAIKLDADSVRAAVVRADGSRKAVDDGYEVHVKGNTLTVEFADLKKSCPKLAFGDRLEVSYQAHLRAAEAGIGFDDGNKNEAVVKFTDSATKGGMGESAPDSATVYSFAVRVVKADEDGKRIPGAAFTLQREDGRYLSPEGRWVDDAAAATLDCDEEGTAVFRTLDAGSYRLREARAPKGFLGLAKDATIEVRADLGQRRLGATCEGEGARLVAVDAGSGAVEVEVRNVREAKAGVARQGVPKTGDDAPKPLVAASALVAAMMALGLARKLASDDRILGTGEVREREATRVADRTSS</sequence>
<proteinExistence type="predicted"/>
<dbReference type="Pfam" id="PF17802">
    <property type="entry name" value="SpaA"/>
    <property type="match status" value="1"/>
</dbReference>
<protein>
    <submittedName>
        <fullName evidence="2">Fimbrial isopeptide formation D2 domain-containing protein</fullName>
    </submittedName>
</protein>
<evidence type="ECO:0000259" key="1">
    <source>
        <dbReference type="Pfam" id="PF17802"/>
    </source>
</evidence>
<gene>
    <name evidence="2" type="ORF">SAMN04487824_11336</name>
</gene>
<dbReference type="EMBL" id="FMZL01000013">
    <property type="protein sequence ID" value="SDC40999.1"/>
    <property type="molecule type" value="Genomic_DNA"/>
</dbReference>
<dbReference type="InterPro" id="IPR026466">
    <property type="entry name" value="Fim_isopep_form_D2_dom"/>
</dbReference>
<keyword evidence="3" id="KW-1185">Reference proteome</keyword>